<dbReference type="AlphaFoldDB" id="A0A0B6S2F0"/>
<dbReference type="Proteomes" id="UP000031838">
    <property type="component" value="Chromosome 1"/>
</dbReference>
<evidence type="ECO:0000313" key="3">
    <source>
        <dbReference type="Proteomes" id="UP000031838"/>
    </source>
</evidence>
<dbReference type="HOGENOM" id="CLU_2033681_0_0_4"/>
<name>A0A0B6S2F0_BURPL</name>
<proteinExistence type="predicted"/>
<dbReference type="EMBL" id="CP002580">
    <property type="protein sequence ID" value="AJK46381.1"/>
    <property type="molecule type" value="Genomic_DNA"/>
</dbReference>
<reference evidence="2 3" key="2">
    <citation type="journal article" date="2016" name="Appl. Microbiol. Biotechnol.">
        <title>Mutations improving production and secretion of extracellular lipase by Burkholderia glumae PG1.</title>
        <authorList>
            <person name="Knapp A."/>
            <person name="Voget S."/>
            <person name="Gao R."/>
            <person name="Zaburannyi N."/>
            <person name="Krysciak D."/>
            <person name="Breuer M."/>
            <person name="Hauer B."/>
            <person name="Streit W.R."/>
            <person name="Muller R."/>
            <person name="Daniel R."/>
            <person name="Jaeger K.E."/>
        </authorList>
    </citation>
    <scope>NUCLEOTIDE SEQUENCE [LARGE SCALE GENOMIC DNA]</scope>
    <source>
        <strain evidence="2 3">PG1</strain>
    </source>
</reference>
<dbReference type="KEGG" id="bgp:BGL_1c18720"/>
<keyword evidence="3" id="KW-1185">Reference proteome</keyword>
<reference evidence="3" key="1">
    <citation type="submission" date="2011-03" db="EMBL/GenBank/DDBJ databases">
        <authorList>
            <person name="Voget S."/>
            <person name="Streit W.R."/>
            <person name="Jaeger K.E."/>
            <person name="Daniel R."/>
        </authorList>
    </citation>
    <scope>NUCLEOTIDE SEQUENCE [LARGE SCALE GENOMIC DNA]</scope>
    <source>
        <strain evidence="3">PG1</strain>
    </source>
</reference>
<gene>
    <name evidence="2" type="ORF">BGL_1c18720</name>
</gene>
<evidence type="ECO:0000313" key="2">
    <source>
        <dbReference type="EMBL" id="AJK46381.1"/>
    </source>
</evidence>
<evidence type="ECO:0000256" key="1">
    <source>
        <dbReference type="SAM" id="MobiDB-lite"/>
    </source>
</evidence>
<sequence length="121" mass="13049">MGGSATHSRRGRRDNGGKLLRSAGWPALRRSRRRPRCGRGAGSVRGQADAGARIGRRAGDRITGRAHGQHVLARVERVAQVVGAAFVGNEGGTGDSGHHDQRESNLFKYDKTVRHHPSILL</sequence>
<protein>
    <submittedName>
        <fullName evidence="2">Uncharacterized protein</fullName>
    </submittedName>
</protein>
<organism evidence="2 3">
    <name type="scientific">Burkholderia plantarii</name>
    <dbReference type="NCBI Taxonomy" id="41899"/>
    <lineage>
        <taxon>Bacteria</taxon>
        <taxon>Pseudomonadati</taxon>
        <taxon>Pseudomonadota</taxon>
        <taxon>Betaproteobacteria</taxon>
        <taxon>Burkholderiales</taxon>
        <taxon>Burkholderiaceae</taxon>
        <taxon>Burkholderia</taxon>
    </lineage>
</organism>
<feature type="region of interest" description="Disordered" evidence="1">
    <location>
        <begin position="1"/>
        <end position="61"/>
    </location>
</feature>
<accession>A0A0B6S2F0</accession>